<accession>A0A382GVG6</accession>
<protein>
    <submittedName>
        <fullName evidence="1">Uncharacterized protein</fullName>
    </submittedName>
</protein>
<proteinExistence type="predicted"/>
<evidence type="ECO:0000313" key="1">
    <source>
        <dbReference type="EMBL" id="SVB78553.1"/>
    </source>
</evidence>
<dbReference type="EMBL" id="UINC01057428">
    <property type="protein sequence ID" value="SVB78553.1"/>
    <property type="molecule type" value="Genomic_DNA"/>
</dbReference>
<gene>
    <name evidence="1" type="ORF">METZ01_LOCUS231407</name>
</gene>
<reference evidence="1" key="1">
    <citation type="submission" date="2018-05" db="EMBL/GenBank/DDBJ databases">
        <authorList>
            <person name="Lanie J.A."/>
            <person name="Ng W.-L."/>
            <person name="Kazmierczak K.M."/>
            <person name="Andrzejewski T.M."/>
            <person name="Davidsen T.M."/>
            <person name="Wayne K.J."/>
            <person name="Tettelin H."/>
            <person name="Glass J.I."/>
            <person name="Rusch D."/>
            <person name="Podicherti R."/>
            <person name="Tsui H.-C.T."/>
            <person name="Winkler M.E."/>
        </authorList>
    </citation>
    <scope>NUCLEOTIDE SEQUENCE</scope>
</reference>
<sequence>MSQTMILKINLILVLIIDKIKCKQAAGC</sequence>
<dbReference type="AlphaFoldDB" id="A0A382GVG6"/>
<organism evidence="1">
    <name type="scientific">marine metagenome</name>
    <dbReference type="NCBI Taxonomy" id="408172"/>
    <lineage>
        <taxon>unclassified sequences</taxon>
        <taxon>metagenomes</taxon>
        <taxon>ecological metagenomes</taxon>
    </lineage>
</organism>
<name>A0A382GVG6_9ZZZZ</name>